<dbReference type="KEGG" id="ccp:CHC_T00004766001"/>
<dbReference type="GeneID" id="17323874"/>
<organism evidence="1 2">
    <name type="scientific">Chondrus crispus</name>
    <name type="common">Carrageen Irish moss</name>
    <name type="synonym">Polymorpha crispa</name>
    <dbReference type="NCBI Taxonomy" id="2769"/>
    <lineage>
        <taxon>Eukaryota</taxon>
        <taxon>Rhodophyta</taxon>
        <taxon>Florideophyceae</taxon>
        <taxon>Rhodymeniophycidae</taxon>
        <taxon>Gigartinales</taxon>
        <taxon>Gigartinaceae</taxon>
        <taxon>Chondrus</taxon>
    </lineage>
</organism>
<name>R7QE27_CHOCR</name>
<sequence length="80" mass="9119">MYYTAIRSSSPTSACSRFFRRSCACSGSLFVRRSSDTDRHSASRVDFSQRKQNFPLSLLVDIRRYSAIRQDKPPSFSSKG</sequence>
<accession>R7QE27</accession>
<proteinExistence type="predicted"/>
<dbReference type="Gramene" id="CDF36339">
    <property type="protein sequence ID" value="CDF36339"/>
    <property type="gene ID" value="CHC_T00004766001"/>
</dbReference>
<keyword evidence="2" id="KW-1185">Reference proteome</keyword>
<evidence type="ECO:0000313" key="1">
    <source>
        <dbReference type="EMBL" id="CDF36339.1"/>
    </source>
</evidence>
<evidence type="ECO:0000313" key="2">
    <source>
        <dbReference type="Proteomes" id="UP000012073"/>
    </source>
</evidence>
<protein>
    <submittedName>
        <fullName evidence="1">Uncharacterized protein</fullName>
    </submittedName>
</protein>
<dbReference type="Proteomes" id="UP000012073">
    <property type="component" value="Unassembled WGS sequence"/>
</dbReference>
<gene>
    <name evidence="1" type="ORF">CHC_T00004766001</name>
</gene>
<dbReference type="AlphaFoldDB" id="R7QE27"/>
<reference evidence="2" key="1">
    <citation type="journal article" date="2013" name="Proc. Natl. Acad. Sci. U.S.A.">
        <title>Genome structure and metabolic features in the red seaweed Chondrus crispus shed light on evolution of the Archaeplastida.</title>
        <authorList>
            <person name="Collen J."/>
            <person name="Porcel B."/>
            <person name="Carre W."/>
            <person name="Ball S.G."/>
            <person name="Chaparro C."/>
            <person name="Tonon T."/>
            <person name="Barbeyron T."/>
            <person name="Michel G."/>
            <person name="Noel B."/>
            <person name="Valentin K."/>
            <person name="Elias M."/>
            <person name="Artiguenave F."/>
            <person name="Arun A."/>
            <person name="Aury J.M."/>
            <person name="Barbosa-Neto J.F."/>
            <person name="Bothwell J.H."/>
            <person name="Bouget F.Y."/>
            <person name="Brillet L."/>
            <person name="Cabello-Hurtado F."/>
            <person name="Capella-Gutierrez S."/>
            <person name="Charrier B."/>
            <person name="Cladiere L."/>
            <person name="Cock J.M."/>
            <person name="Coelho S.M."/>
            <person name="Colleoni C."/>
            <person name="Czjzek M."/>
            <person name="Da Silva C."/>
            <person name="Delage L."/>
            <person name="Denoeud F."/>
            <person name="Deschamps P."/>
            <person name="Dittami S.M."/>
            <person name="Gabaldon T."/>
            <person name="Gachon C.M."/>
            <person name="Groisillier A."/>
            <person name="Herve C."/>
            <person name="Jabbari K."/>
            <person name="Katinka M."/>
            <person name="Kloareg B."/>
            <person name="Kowalczyk N."/>
            <person name="Labadie K."/>
            <person name="Leblanc C."/>
            <person name="Lopez P.J."/>
            <person name="McLachlan D.H."/>
            <person name="Meslet-Cladiere L."/>
            <person name="Moustafa A."/>
            <person name="Nehr Z."/>
            <person name="Nyvall Collen P."/>
            <person name="Panaud O."/>
            <person name="Partensky F."/>
            <person name="Poulain J."/>
            <person name="Rensing S.A."/>
            <person name="Rousvoal S."/>
            <person name="Samson G."/>
            <person name="Symeonidi A."/>
            <person name="Weissenbach J."/>
            <person name="Zambounis A."/>
            <person name="Wincker P."/>
            <person name="Boyen C."/>
        </authorList>
    </citation>
    <scope>NUCLEOTIDE SEQUENCE [LARGE SCALE GENOMIC DNA]</scope>
    <source>
        <strain evidence="2">cv. Stackhouse</strain>
    </source>
</reference>
<dbReference type="RefSeq" id="XP_005716158.1">
    <property type="nucleotide sequence ID" value="XM_005716101.1"/>
</dbReference>
<dbReference type="EMBL" id="HG001773">
    <property type="protein sequence ID" value="CDF36339.1"/>
    <property type="molecule type" value="Genomic_DNA"/>
</dbReference>